<dbReference type="PANTHER" id="PTHR14969">
    <property type="entry name" value="SPHINGOSINE-1-PHOSPHATE PHOSPHOHYDROLASE"/>
    <property type="match status" value="1"/>
</dbReference>
<dbReference type="Proteomes" id="UP000295493">
    <property type="component" value="Unassembled WGS sequence"/>
</dbReference>
<dbReference type="RefSeq" id="WP_229668220.1">
    <property type="nucleotide sequence ID" value="NZ_BMLU01000006.1"/>
</dbReference>
<sequence length="245" mass="26251">MPATKMQAAAPPRPVRHVPHLFWGAGFAALSVAILLSLGFLIDPARPYAFDAWVLRMLRRPGDLAVPVGPAWLKEAMVDITALGGATVLTLVVVVAVGMLLVSRKWMTAALVAAGTISGSLAVSAAKEIAARPRPDVVPHLVEVSSQSFPSGHSANSAIVYLTIAALLTQVTGADARRTYLFAVVVALVTVIGLSRMYLGVHWPTDVLAGWSFGTFWALAWWRIGQWLRIHPHAAMPQDEREPVG</sequence>
<dbReference type="SUPFAM" id="SSF48317">
    <property type="entry name" value="Acid phosphatase/Vanadium-dependent haloperoxidase"/>
    <property type="match status" value="1"/>
</dbReference>
<dbReference type="EMBL" id="SNWD01000006">
    <property type="protein sequence ID" value="TDN82207.1"/>
    <property type="molecule type" value="Genomic_DNA"/>
</dbReference>
<dbReference type="Pfam" id="PF01569">
    <property type="entry name" value="PAP2"/>
    <property type="match status" value="1"/>
</dbReference>
<dbReference type="PANTHER" id="PTHR14969:SF13">
    <property type="entry name" value="AT30094P"/>
    <property type="match status" value="1"/>
</dbReference>
<feature type="transmembrane region" description="Helical" evidence="1">
    <location>
        <begin position="80"/>
        <end position="102"/>
    </location>
</feature>
<dbReference type="SMART" id="SM00014">
    <property type="entry name" value="acidPPc"/>
    <property type="match status" value="1"/>
</dbReference>
<name>A0A4R6FLE6_9SPHN</name>
<accession>A0A4R6FLE6</accession>
<keyword evidence="4" id="KW-1185">Reference proteome</keyword>
<evidence type="ECO:0000259" key="2">
    <source>
        <dbReference type="SMART" id="SM00014"/>
    </source>
</evidence>
<dbReference type="CDD" id="cd03392">
    <property type="entry name" value="PAP2_like_2"/>
    <property type="match status" value="1"/>
</dbReference>
<evidence type="ECO:0000313" key="3">
    <source>
        <dbReference type="EMBL" id="TDN82207.1"/>
    </source>
</evidence>
<keyword evidence="1" id="KW-1133">Transmembrane helix</keyword>
<feature type="transmembrane region" description="Helical" evidence="1">
    <location>
        <begin position="207"/>
        <end position="224"/>
    </location>
</feature>
<dbReference type="InterPro" id="IPR000326">
    <property type="entry name" value="PAP2/HPO"/>
</dbReference>
<evidence type="ECO:0000256" key="1">
    <source>
        <dbReference type="SAM" id="Phobius"/>
    </source>
</evidence>
<reference evidence="3 4" key="1">
    <citation type="submission" date="2019-03" db="EMBL/GenBank/DDBJ databases">
        <title>Genomic Encyclopedia of Type Strains, Phase IV (KMG-IV): sequencing the most valuable type-strain genomes for metagenomic binning, comparative biology and taxonomic classification.</title>
        <authorList>
            <person name="Goeker M."/>
        </authorList>
    </citation>
    <scope>NUCLEOTIDE SEQUENCE [LARGE SCALE GENOMIC DNA]</scope>
    <source>
        <strain evidence="3 4">DSM 25059</strain>
    </source>
</reference>
<organism evidence="3 4">
    <name type="scientific">Stakelama pacifica</name>
    <dbReference type="NCBI Taxonomy" id="517720"/>
    <lineage>
        <taxon>Bacteria</taxon>
        <taxon>Pseudomonadati</taxon>
        <taxon>Pseudomonadota</taxon>
        <taxon>Alphaproteobacteria</taxon>
        <taxon>Sphingomonadales</taxon>
        <taxon>Sphingomonadaceae</taxon>
        <taxon>Stakelama</taxon>
    </lineage>
</organism>
<feature type="domain" description="Phosphatidic acid phosphatase type 2/haloperoxidase" evidence="2">
    <location>
        <begin position="109"/>
        <end position="222"/>
    </location>
</feature>
<dbReference type="InterPro" id="IPR036938">
    <property type="entry name" value="PAP2/HPO_sf"/>
</dbReference>
<keyword evidence="1" id="KW-0812">Transmembrane</keyword>
<protein>
    <submittedName>
        <fullName evidence="3">Undecaprenyl-diphosphatase</fullName>
    </submittedName>
</protein>
<gene>
    <name evidence="3" type="ORF">EV664_10613</name>
</gene>
<dbReference type="Gene3D" id="1.20.144.10">
    <property type="entry name" value="Phosphatidic acid phosphatase type 2/haloperoxidase"/>
    <property type="match status" value="2"/>
</dbReference>
<evidence type="ECO:0000313" key="4">
    <source>
        <dbReference type="Proteomes" id="UP000295493"/>
    </source>
</evidence>
<dbReference type="AlphaFoldDB" id="A0A4R6FLE6"/>
<comment type="caution">
    <text evidence="3">The sequence shown here is derived from an EMBL/GenBank/DDBJ whole genome shotgun (WGS) entry which is preliminary data.</text>
</comment>
<keyword evidence="1" id="KW-0472">Membrane</keyword>
<proteinExistence type="predicted"/>
<feature type="transmembrane region" description="Helical" evidence="1">
    <location>
        <begin position="180"/>
        <end position="201"/>
    </location>
</feature>
<feature type="transmembrane region" description="Helical" evidence="1">
    <location>
        <begin position="21"/>
        <end position="42"/>
    </location>
</feature>